<dbReference type="GO" id="GO:0101031">
    <property type="term" value="C:protein folding chaperone complex"/>
    <property type="evidence" value="ECO:0007669"/>
    <property type="project" value="TreeGrafter"/>
</dbReference>
<evidence type="ECO:0000256" key="1">
    <source>
        <dbReference type="ARBA" id="ARBA00022803"/>
    </source>
</evidence>
<feature type="region of interest" description="Disordered" evidence="2">
    <location>
        <begin position="1"/>
        <end position="20"/>
    </location>
</feature>
<keyword evidence="4" id="KW-1185">Reference proteome</keyword>
<dbReference type="PANTHER" id="PTHR46423">
    <property type="entry name" value="RNA POLYMERASE II-ASSOCIATED PROTEIN 3"/>
    <property type="match status" value="1"/>
</dbReference>
<dbReference type="Gene3D" id="1.25.40.10">
    <property type="entry name" value="Tetratricopeptide repeat domain"/>
    <property type="match status" value="1"/>
</dbReference>
<dbReference type="EMBL" id="JARKIE010000132">
    <property type="protein sequence ID" value="KAJ7678696.1"/>
    <property type="molecule type" value="Genomic_DNA"/>
</dbReference>
<dbReference type="InterPro" id="IPR011990">
    <property type="entry name" value="TPR-like_helical_dom_sf"/>
</dbReference>
<name>A0AAD7D4K9_MYCRO</name>
<sequence>MFRGGDPLNPYDPASLDFPDNPFEFMRRVQESQRRLAEIYSDPEKREEYEHAEERERTGETESEQMLQEKREWAEEAAKSAEMKIQGNNAFRNGDYKTAFIIYTACGVLTPHEPLYCLNRAAIALKLKLYETAVKDASDAIERGNFNRVKAHFRRGQALDRYGLAGLAT</sequence>
<dbReference type="AlphaFoldDB" id="A0AAD7D4K9"/>
<evidence type="ECO:0000313" key="4">
    <source>
        <dbReference type="Proteomes" id="UP001221757"/>
    </source>
</evidence>
<accession>A0AAD7D4K9</accession>
<organism evidence="3 4">
    <name type="scientific">Mycena rosella</name>
    <name type="common">Pink bonnet</name>
    <name type="synonym">Agaricus rosellus</name>
    <dbReference type="NCBI Taxonomy" id="1033263"/>
    <lineage>
        <taxon>Eukaryota</taxon>
        <taxon>Fungi</taxon>
        <taxon>Dikarya</taxon>
        <taxon>Basidiomycota</taxon>
        <taxon>Agaricomycotina</taxon>
        <taxon>Agaricomycetes</taxon>
        <taxon>Agaricomycetidae</taxon>
        <taxon>Agaricales</taxon>
        <taxon>Marasmiineae</taxon>
        <taxon>Mycenaceae</taxon>
        <taxon>Mycena</taxon>
    </lineage>
</organism>
<gene>
    <name evidence="3" type="ORF">B0H17DRAFT_1206624</name>
</gene>
<proteinExistence type="predicted"/>
<reference evidence="3" key="1">
    <citation type="submission" date="2023-03" db="EMBL/GenBank/DDBJ databases">
        <title>Massive genome expansion in bonnet fungi (Mycena s.s.) driven by repeated elements and novel gene families across ecological guilds.</title>
        <authorList>
            <consortium name="Lawrence Berkeley National Laboratory"/>
            <person name="Harder C.B."/>
            <person name="Miyauchi S."/>
            <person name="Viragh M."/>
            <person name="Kuo A."/>
            <person name="Thoen E."/>
            <person name="Andreopoulos B."/>
            <person name="Lu D."/>
            <person name="Skrede I."/>
            <person name="Drula E."/>
            <person name="Henrissat B."/>
            <person name="Morin E."/>
            <person name="Kohler A."/>
            <person name="Barry K."/>
            <person name="LaButti K."/>
            <person name="Morin E."/>
            <person name="Salamov A."/>
            <person name="Lipzen A."/>
            <person name="Mereny Z."/>
            <person name="Hegedus B."/>
            <person name="Baldrian P."/>
            <person name="Stursova M."/>
            <person name="Weitz H."/>
            <person name="Taylor A."/>
            <person name="Grigoriev I.V."/>
            <person name="Nagy L.G."/>
            <person name="Martin F."/>
            <person name="Kauserud H."/>
        </authorList>
    </citation>
    <scope>NUCLEOTIDE SEQUENCE</scope>
    <source>
        <strain evidence="3">CBHHK067</strain>
    </source>
</reference>
<dbReference type="InterPro" id="IPR051966">
    <property type="entry name" value="RPAP3"/>
</dbReference>
<evidence type="ECO:0000313" key="3">
    <source>
        <dbReference type="EMBL" id="KAJ7678696.1"/>
    </source>
</evidence>
<feature type="compositionally biased region" description="Basic and acidic residues" evidence="2">
    <location>
        <begin position="34"/>
        <end position="60"/>
    </location>
</feature>
<evidence type="ECO:0000256" key="2">
    <source>
        <dbReference type="SAM" id="MobiDB-lite"/>
    </source>
</evidence>
<protein>
    <submittedName>
        <fullName evidence="3">Uncharacterized protein</fullName>
    </submittedName>
</protein>
<comment type="caution">
    <text evidence="3">The sequence shown here is derived from an EMBL/GenBank/DDBJ whole genome shotgun (WGS) entry which is preliminary data.</text>
</comment>
<dbReference type="Proteomes" id="UP001221757">
    <property type="component" value="Unassembled WGS sequence"/>
</dbReference>
<feature type="region of interest" description="Disordered" evidence="2">
    <location>
        <begin position="34"/>
        <end position="69"/>
    </location>
</feature>
<dbReference type="PANTHER" id="PTHR46423:SF1">
    <property type="entry name" value="RNA POLYMERASE II-ASSOCIATED PROTEIN 3"/>
    <property type="match status" value="1"/>
</dbReference>
<dbReference type="SUPFAM" id="SSF48452">
    <property type="entry name" value="TPR-like"/>
    <property type="match status" value="1"/>
</dbReference>
<keyword evidence="1" id="KW-0802">TPR repeat</keyword>